<reference evidence="1 2" key="1">
    <citation type="submission" date="2015-04" db="EMBL/GenBank/DDBJ databases">
        <title>The draft genome sequence of Roseovarius sp.R12b.</title>
        <authorList>
            <person name="Li G."/>
            <person name="Lai Q."/>
            <person name="Shao Z."/>
            <person name="Yan P."/>
        </authorList>
    </citation>
    <scope>NUCLEOTIDE SEQUENCE [LARGE SCALE GENOMIC DNA]</scope>
    <source>
        <strain evidence="1 2">R12B</strain>
    </source>
</reference>
<comment type="caution">
    <text evidence="1">The sequence shown here is derived from an EMBL/GenBank/DDBJ whole genome shotgun (WGS) entry which is preliminary data.</text>
</comment>
<evidence type="ECO:0000313" key="2">
    <source>
        <dbReference type="Proteomes" id="UP000051295"/>
    </source>
</evidence>
<dbReference type="AlphaFoldDB" id="A0A0T5NQG3"/>
<dbReference type="STRING" id="1641875.XM53_17530"/>
<dbReference type="RefSeq" id="WP_057795685.1">
    <property type="nucleotide sequence ID" value="NZ_LAXJ01000023.1"/>
</dbReference>
<organism evidence="1 2">
    <name type="scientific">Roseovarius atlanticus</name>
    <dbReference type="NCBI Taxonomy" id="1641875"/>
    <lineage>
        <taxon>Bacteria</taxon>
        <taxon>Pseudomonadati</taxon>
        <taxon>Pseudomonadota</taxon>
        <taxon>Alphaproteobacteria</taxon>
        <taxon>Rhodobacterales</taxon>
        <taxon>Roseobacteraceae</taxon>
        <taxon>Roseovarius</taxon>
    </lineage>
</organism>
<dbReference type="Proteomes" id="UP000051295">
    <property type="component" value="Unassembled WGS sequence"/>
</dbReference>
<gene>
    <name evidence="1" type="ORF">XM53_17530</name>
</gene>
<accession>A0A0T5NQG3</accession>
<dbReference type="InterPro" id="IPR011856">
    <property type="entry name" value="tRNA_endonuc-like_dom_sf"/>
</dbReference>
<proteinExistence type="predicted"/>
<name>A0A0T5NQG3_9RHOB</name>
<dbReference type="EMBL" id="LAXJ01000023">
    <property type="protein sequence ID" value="KRS11073.1"/>
    <property type="molecule type" value="Genomic_DNA"/>
</dbReference>
<protein>
    <submittedName>
        <fullName evidence="1">Uncharacterized protein</fullName>
    </submittedName>
</protein>
<sequence length="184" mass="20633">MKKQPPLRGFEELFASEESPCSEDLRDFPNLSRDTLTRNAKWFGLAGEHFVDSILFRFGLPSSDLPEILPADRIVYCAGVGLRMQIKTACRPRNGYFHFSLMKGYHRSPTGVRHYDQEDFDIVGLVALSENVVKFTTDRRQSHRIALSEIESLRATPCASFDRAMKDLGLSDSMAATNTLGGQG</sequence>
<dbReference type="PATRIC" id="fig|1641875.4.peg.2007"/>
<dbReference type="OrthoDB" id="7740340at2"/>
<evidence type="ECO:0000313" key="1">
    <source>
        <dbReference type="EMBL" id="KRS11073.1"/>
    </source>
</evidence>
<dbReference type="GO" id="GO:0003676">
    <property type="term" value="F:nucleic acid binding"/>
    <property type="evidence" value="ECO:0007669"/>
    <property type="project" value="InterPro"/>
</dbReference>
<dbReference type="Gene3D" id="3.40.1350.10">
    <property type="match status" value="1"/>
</dbReference>
<keyword evidence="2" id="KW-1185">Reference proteome</keyword>